<dbReference type="InterPro" id="IPR036179">
    <property type="entry name" value="Ig-like_dom_sf"/>
</dbReference>
<dbReference type="PANTHER" id="PTHR45080">
    <property type="entry name" value="CONTACTIN 5"/>
    <property type="match status" value="1"/>
</dbReference>
<dbReference type="SUPFAM" id="SSF48726">
    <property type="entry name" value="Immunoglobulin"/>
    <property type="match status" value="1"/>
</dbReference>
<reference evidence="1" key="2">
    <citation type="submission" date="2025-08" db="UniProtKB">
        <authorList>
            <consortium name="Ensembl"/>
        </authorList>
    </citation>
    <scope>IDENTIFICATION</scope>
</reference>
<dbReference type="CDD" id="cd00096">
    <property type="entry name" value="Ig"/>
    <property type="match status" value="1"/>
</dbReference>
<dbReference type="InterPro" id="IPR013098">
    <property type="entry name" value="Ig_I-set"/>
</dbReference>
<dbReference type="InterPro" id="IPR007110">
    <property type="entry name" value="Ig-like_dom"/>
</dbReference>
<evidence type="ECO:0000313" key="1">
    <source>
        <dbReference type="Ensembl" id="ENSCPVP00000025393.1"/>
    </source>
</evidence>
<dbReference type="InterPro" id="IPR050958">
    <property type="entry name" value="Cell_Adh-Cytoskel_Orgn"/>
</dbReference>
<dbReference type="FunFam" id="2.60.40.10:FF:000612">
    <property type="entry name" value="palladin isoform X1"/>
    <property type="match status" value="1"/>
</dbReference>
<name>A0A8U8C1M7_GEOPR</name>
<protein>
    <submittedName>
        <fullName evidence="1">Uncharacterized protein</fullName>
    </submittedName>
</protein>
<sequence length="171" mass="18414">MAAHSPPSLGTAMTSPWGASRALLFTPRGAMREVPRLSPERAASTMKHKFKFSFDMGNEPPQILTEAPAHIHCCEGEEVVLECAVSGQPPPVVSWSLNGQSLSVSERLRFEEGKNGTYRLHLQEVSVTDAGRYCCVATNVAGTAQTASELTVQPRAPNPPTLVPEVVSTSW</sequence>
<proteinExistence type="predicted"/>
<dbReference type="SMART" id="SM00409">
    <property type="entry name" value="IG"/>
    <property type="match status" value="1"/>
</dbReference>
<dbReference type="PROSITE" id="PS50835">
    <property type="entry name" value="IG_LIKE"/>
    <property type="match status" value="1"/>
</dbReference>
<keyword evidence="2" id="KW-1185">Reference proteome</keyword>
<dbReference type="GO" id="GO:0008046">
    <property type="term" value="F:axon guidance receptor activity"/>
    <property type="evidence" value="ECO:0007669"/>
    <property type="project" value="TreeGrafter"/>
</dbReference>
<reference evidence="1" key="1">
    <citation type="submission" date="2020-02" db="EMBL/GenBank/DDBJ databases">
        <authorList>
            <person name="Enbody D E."/>
            <person name="Pettersson E M."/>
        </authorList>
    </citation>
    <scope>NUCLEOTIDE SEQUENCE [LARGE SCALE GENOMIC DNA]</scope>
</reference>
<dbReference type="SMART" id="SM00408">
    <property type="entry name" value="IGc2"/>
    <property type="match status" value="1"/>
</dbReference>
<dbReference type="GO" id="GO:0007156">
    <property type="term" value="P:homophilic cell adhesion via plasma membrane adhesion molecules"/>
    <property type="evidence" value="ECO:0007669"/>
    <property type="project" value="TreeGrafter"/>
</dbReference>
<dbReference type="Proteomes" id="UP000694382">
    <property type="component" value="Chromosome 7"/>
</dbReference>
<dbReference type="InterPro" id="IPR003598">
    <property type="entry name" value="Ig_sub2"/>
</dbReference>
<reference evidence="1" key="3">
    <citation type="submission" date="2025-09" db="UniProtKB">
        <authorList>
            <consortium name="Ensembl"/>
        </authorList>
    </citation>
    <scope>IDENTIFICATION</scope>
</reference>
<dbReference type="AlphaFoldDB" id="A0A8U8C1M7"/>
<dbReference type="Pfam" id="PF07679">
    <property type="entry name" value="I-set"/>
    <property type="match status" value="1"/>
</dbReference>
<accession>A0A8U8C1M7</accession>
<organism evidence="1 2">
    <name type="scientific">Geospiza parvula</name>
    <name type="common">Small tree-finch</name>
    <name type="synonym">Camarhynchus parvulus</name>
    <dbReference type="NCBI Taxonomy" id="87175"/>
    <lineage>
        <taxon>Eukaryota</taxon>
        <taxon>Metazoa</taxon>
        <taxon>Chordata</taxon>
        <taxon>Craniata</taxon>
        <taxon>Vertebrata</taxon>
        <taxon>Euteleostomi</taxon>
        <taxon>Archelosauria</taxon>
        <taxon>Archosauria</taxon>
        <taxon>Dinosauria</taxon>
        <taxon>Saurischia</taxon>
        <taxon>Theropoda</taxon>
        <taxon>Coelurosauria</taxon>
        <taxon>Aves</taxon>
        <taxon>Neognathae</taxon>
        <taxon>Neoaves</taxon>
        <taxon>Telluraves</taxon>
        <taxon>Australaves</taxon>
        <taxon>Passeriformes</taxon>
        <taxon>Thraupidae</taxon>
        <taxon>Camarhynchus</taxon>
    </lineage>
</organism>
<evidence type="ECO:0000313" key="2">
    <source>
        <dbReference type="Proteomes" id="UP000694382"/>
    </source>
</evidence>
<dbReference type="GO" id="GO:0030424">
    <property type="term" value="C:axon"/>
    <property type="evidence" value="ECO:0007669"/>
    <property type="project" value="TreeGrafter"/>
</dbReference>
<dbReference type="Ensembl" id="ENSCPVT00000028302.1">
    <property type="protein sequence ID" value="ENSCPVP00000025393.1"/>
    <property type="gene ID" value="ENSCPVG00000016877.1"/>
</dbReference>
<dbReference type="PANTHER" id="PTHR45080:SF34">
    <property type="entry name" value="MYOSIN LIGHT CHAIN KINASE, SMOOTH MUSCLE-LIKE"/>
    <property type="match status" value="1"/>
</dbReference>
<dbReference type="InterPro" id="IPR013783">
    <property type="entry name" value="Ig-like_fold"/>
</dbReference>
<dbReference type="GO" id="GO:0050808">
    <property type="term" value="P:synapse organization"/>
    <property type="evidence" value="ECO:0007669"/>
    <property type="project" value="TreeGrafter"/>
</dbReference>
<dbReference type="InterPro" id="IPR003599">
    <property type="entry name" value="Ig_sub"/>
</dbReference>
<dbReference type="Gene3D" id="2.60.40.10">
    <property type="entry name" value="Immunoglobulins"/>
    <property type="match status" value="1"/>
</dbReference>
<dbReference type="GO" id="GO:0043025">
    <property type="term" value="C:neuronal cell body"/>
    <property type="evidence" value="ECO:0007669"/>
    <property type="project" value="TreeGrafter"/>
</dbReference>
<dbReference type="GO" id="GO:0005886">
    <property type="term" value="C:plasma membrane"/>
    <property type="evidence" value="ECO:0007669"/>
    <property type="project" value="TreeGrafter"/>
</dbReference>